<dbReference type="EMBL" id="QNUH01000045">
    <property type="protein sequence ID" value="REC71514.1"/>
    <property type="molecule type" value="Genomic_DNA"/>
</dbReference>
<feature type="signal peptide" evidence="1">
    <location>
        <begin position="1"/>
        <end position="19"/>
    </location>
</feature>
<keyword evidence="3" id="KW-1185">Reference proteome</keyword>
<protein>
    <submittedName>
        <fullName evidence="2">Uncharacterized protein</fullName>
    </submittedName>
</protein>
<dbReference type="RefSeq" id="WP_116015212.1">
    <property type="nucleotide sequence ID" value="NZ_QNUH01000045.1"/>
</dbReference>
<evidence type="ECO:0000256" key="1">
    <source>
        <dbReference type="SAM" id="SignalP"/>
    </source>
</evidence>
<dbReference type="AlphaFoldDB" id="A0A3D9D0L3"/>
<evidence type="ECO:0000313" key="3">
    <source>
        <dbReference type="Proteomes" id="UP000257030"/>
    </source>
</evidence>
<dbReference type="OrthoDB" id="1252924at2"/>
<gene>
    <name evidence="2" type="ORF">DRF60_20580</name>
</gene>
<proteinExistence type="predicted"/>
<evidence type="ECO:0000313" key="2">
    <source>
        <dbReference type="EMBL" id="REC71514.1"/>
    </source>
</evidence>
<sequence length="258" mass="27825">MTKIYYIILTLVFSSSAFGQVGINTENPQQMFHIDGQKDNPATGIPNVTQQKNDFVVTSAGNVGVGVVVPTAKIHTVSEVPYDAFQMQDGSQAAGRFLSSDANGKGSWVNSPLTPIVFGLKNTSEITLIPNQNIGHSITLSKGKWMVYIGLLVNPTGNASPSNNTWMRITLSDSSSSQQDSGFDFLTSSLVSGWLNSISTTSTTRYTFLNGVIPVEITSNGSVTLYLRTREFSDVGTPPTVKTRGDYGENYLFAVPAY</sequence>
<dbReference type="Proteomes" id="UP000257030">
    <property type="component" value="Unassembled WGS sequence"/>
</dbReference>
<keyword evidence="1" id="KW-0732">Signal</keyword>
<accession>A0A3D9D0L3</accession>
<organism evidence="2 3">
    <name type="scientific">Chryseobacterium elymi</name>
    <dbReference type="NCBI Taxonomy" id="395936"/>
    <lineage>
        <taxon>Bacteria</taxon>
        <taxon>Pseudomonadati</taxon>
        <taxon>Bacteroidota</taxon>
        <taxon>Flavobacteriia</taxon>
        <taxon>Flavobacteriales</taxon>
        <taxon>Weeksellaceae</taxon>
        <taxon>Chryseobacterium group</taxon>
        <taxon>Chryseobacterium</taxon>
    </lineage>
</organism>
<feature type="chain" id="PRO_5017675101" evidence="1">
    <location>
        <begin position="20"/>
        <end position="258"/>
    </location>
</feature>
<comment type="caution">
    <text evidence="2">The sequence shown here is derived from an EMBL/GenBank/DDBJ whole genome shotgun (WGS) entry which is preliminary data.</text>
</comment>
<reference evidence="2 3" key="1">
    <citation type="journal article" date="2010" name="Syst. Appl. Microbiol.">
        <title>Four new species of Chryseobacterium from the rhizosphere of coastal sand dune plants, Chryseobacterium elymi sp. nov., Chryseobacterium hagamense sp. nov., Chryseobacterium lathyri sp. nov. and Chryseobacterium rhizosphaerae sp. nov.</title>
        <authorList>
            <person name="Cho S.H."/>
            <person name="Lee K.S."/>
            <person name="Shin D.S."/>
            <person name="Han J.H."/>
            <person name="Park K.S."/>
            <person name="Lee C.H."/>
            <person name="Park K.H."/>
            <person name="Kim S.B."/>
        </authorList>
    </citation>
    <scope>NUCLEOTIDE SEQUENCE [LARGE SCALE GENOMIC DNA]</scope>
    <source>
        <strain evidence="2 3">KCTC 22547</strain>
    </source>
</reference>
<name>A0A3D9D0L3_9FLAO</name>